<dbReference type="EC" id="2.3.1.266" evidence="5"/>
<evidence type="ECO:0000259" key="6">
    <source>
        <dbReference type="PROSITE" id="PS51186"/>
    </source>
</evidence>
<comment type="catalytic activity">
    <reaction evidence="5">
        <text>N-terminal L-alanyl-[ribosomal protein bS18] + acetyl-CoA = N-terminal N(alpha)-acetyl-L-alanyl-[ribosomal protein bS18] + CoA + H(+)</text>
        <dbReference type="Rhea" id="RHEA:43756"/>
        <dbReference type="Rhea" id="RHEA-COMP:10676"/>
        <dbReference type="Rhea" id="RHEA-COMP:10677"/>
        <dbReference type="ChEBI" id="CHEBI:15378"/>
        <dbReference type="ChEBI" id="CHEBI:57287"/>
        <dbReference type="ChEBI" id="CHEBI:57288"/>
        <dbReference type="ChEBI" id="CHEBI:64718"/>
        <dbReference type="ChEBI" id="CHEBI:83683"/>
        <dbReference type="EC" id="2.3.1.266"/>
    </reaction>
</comment>
<protein>
    <recommendedName>
        <fullName evidence="5">[Ribosomal protein bS18]-alanine N-acetyltransferase</fullName>
        <ecNumber evidence="5">2.3.1.266</ecNumber>
    </recommendedName>
</protein>
<dbReference type="EMBL" id="AYSO01000019">
    <property type="protein sequence ID" value="KIE45662.1"/>
    <property type="molecule type" value="Genomic_DNA"/>
</dbReference>
<name>A0A0C1QXC5_9CLOT</name>
<dbReference type="SUPFAM" id="SSF55729">
    <property type="entry name" value="Acyl-CoA N-acyltransferases (Nat)"/>
    <property type="match status" value="1"/>
</dbReference>
<evidence type="ECO:0000313" key="7">
    <source>
        <dbReference type="EMBL" id="KIE45662.1"/>
    </source>
</evidence>
<gene>
    <name evidence="7" type="primary">rimI</name>
    <name evidence="7" type="ORF">U732_2681</name>
</gene>
<dbReference type="PANTHER" id="PTHR43420">
    <property type="entry name" value="ACETYLTRANSFERASE"/>
    <property type="match status" value="1"/>
</dbReference>
<evidence type="ECO:0000313" key="8">
    <source>
        <dbReference type="Proteomes" id="UP000031366"/>
    </source>
</evidence>
<dbReference type="PANTHER" id="PTHR43420:SF44">
    <property type="entry name" value="ACETYLTRANSFERASE YPEA"/>
    <property type="match status" value="1"/>
</dbReference>
<dbReference type="InterPro" id="IPR000182">
    <property type="entry name" value="GNAT_dom"/>
</dbReference>
<proteinExistence type="inferred from homology"/>
<evidence type="ECO:0000256" key="5">
    <source>
        <dbReference type="RuleBase" id="RU363094"/>
    </source>
</evidence>
<comment type="similarity">
    <text evidence="1 5">Belongs to the acetyltransferase family. RimI subfamily.</text>
</comment>
<comment type="function">
    <text evidence="5">Acetylates the N-terminal alanine of ribosomal protein bS18.</text>
</comment>
<sequence length="148" mass="17112">MDSLYTELMNTKTTKCVQEISSLSFPIPWSLESIEKELTNKFARYVTLKNNDKVIGFGGMWVIFEEAHITNIALHPEYREMGYSHIILDSLESICKKEGVTAMTLEVRASNIAAQKLYEHHGFKVEGIRKGYYEDNKEDGLIMWKRDI</sequence>
<dbReference type="InterPro" id="IPR006464">
    <property type="entry name" value="AcTrfase_RimI/Ard1"/>
</dbReference>
<keyword evidence="2 5" id="KW-0963">Cytoplasm</keyword>
<accession>A0A0C1QXC5</accession>
<comment type="caution">
    <text evidence="7">The sequence shown here is derived from an EMBL/GenBank/DDBJ whole genome shotgun (WGS) entry which is preliminary data.</text>
</comment>
<organism evidence="7 8">
    <name type="scientific">Clostridium argentinense CDC 2741</name>
    <dbReference type="NCBI Taxonomy" id="1418104"/>
    <lineage>
        <taxon>Bacteria</taxon>
        <taxon>Bacillati</taxon>
        <taxon>Bacillota</taxon>
        <taxon>Clostridia</taxon>
        <taxon>Eubacteriales</taxon>
        <taxon>Clostridiaceae</taxon>
        <taxon>Clostridium</taxon>
    </lineage>
</organism>
<dbReference type="InterPro" id="IPR016181">
    <property type="entry name" value="Acyl_CoA_acyltransferase"/>
</dbReference>
<keyword evidence="3 7" id="KW-0808">Transferase</keyword>
<dbReference type="InterPro" id="IPR050680">
    <property type="entry name" value="YpeA/RimI_acetyltransf"/>
</dbReference>
<dbReference type="NCBIfam" id="TIGR01575">
    <property type="entry name" value="rimI"/>
    <property type="match status" value="1"/>
</dbReference>
<dbReference type="OrthoDB" id="9794566at2"/>
<evidence type="ECO:0000256" key="3">
    <source>
        <dbReference type="ARBA" id="ARBA00022679"/>
    </source>
</evidence>
<dbReference type="Gene3D" id="3.40.630.30">
    <property type="match status" value="1"/>
</dbReference>
<dbReference type="RefSeq" id="WP_039635279.1">
    <property type="nucleotide sequence ID" value="NZ_AYSO01000019.1"/>
</dbReference>
<dbReference type="Proteomes" id="UP000031366">
    <property type="component" value="Unassembled WGS sequence"/>
</dbReference>
<keyword evidence="4 7" id="KW-0012">Acyltransferase</keyword>
<dbReference type="STRING" id="29341.RSJ17_20840"/>
<dbReference type="GO" id="GO:0005737">
    <property type="term" value="C:cytoplasm"/>
    <property type="evidence" value="ECO:0007669"/>
    <property type="project" value="UniProtKB-SubCell"/>
</dbReference>
<feature type="domain" description="N-acetyltransferase" evidence="6">
    <location>
        <begin position="4"/>
        <end position="148"/>
    </location>
</feature>
<dbReference type="CDD" id="cd04301">
    <property type="entry name" value="NAT_SF"/>
    <property type="match status" value="1"/>
</dbReference>
<dbReference type="GO" id="GO:0008999">
    <property type="term" value="F:protein-N-terminal-alanine acetyltransferase activity"/>
    <property type="evidence" value="ECO:0007669"/>
    <property type="project" value="UniProtKB-EC"/>
</dbReference>
<evidence type="ECO:0000256" key="1">
    <source>
        <dbReference type="ARBA" id="ARBA00005395"/>
    </source>
</evidence>
<comment type="subcellular location">
    <subcellularLocation>
        <location evidence="5">Cytoplasm</location>
    </subcellularLocation>
</comment>
<evidence type="ECO:0000256" key="4">
    <source>
        <dbReference type="ARBA" id="ARBA00023315"/>
    </source>
</evidence>
<keyword evidence="8" id="KW-1185">Reference proteome</keyword>
<reference evidence="7 8" key="1">
    <citation type="journal article" date="2015" name="Infect. Genet. Evol.">
        <title>Genomic sequences of six botulinum neurotoxin-producing strains representing three clostridial species illustrate the mobility and diversity of botulinum neurotoxin genes.</title>
        <authorList>
            <person name="Smith T.J."/>
            <person name="Hill K.K."/>
            <person name="Xie G."/>
            <person name="Foley B.T."/>
            <person name="Williamson C.H."/>
            <person name="Foster J.T."/>
            <person name="Johnson S.L."/>
            <person name="Chertkov O."/>
            <person name="Teshima H."/>
            <person name="Gibbons H.S."/>
            <person name="Johnsky L.A."/>
            <person name="Karavis M.A."/>
            <person name="Smith L.A."/>
        </authorList>
    </citation>
    <scope>NUCLEOTIDE SEQUENCE [LARGE SCALE GENOMIC DNA]</scope>
    <source>
        <strain evidence="7 8">CDC 2741</strain>
    </source>
</reference>
<dbReference type="AlphaFoldDB" id="A0A0C1QXC5"/>
<dbReference type="Pfam" id="PF00583">
    <property type="entry name" value="Acetyltransf_1"/>
    <property type="match status" value="1"/>
</dbReference>
<evidence type="ECO:0000256" key="2">
    <source>
        <dbReference type="ARBA" id="ARBA00022490"/>
    </source>
</evidence>
<dbReference type="PROSITE" id="PS51186">
    <property type="entry name" value="GNAT"/>
    <property type="match status" value="1"/>
</dbReference>